<dbReference type="InterPro" id="IPR050142">
    <property type="entry name" value="MADS-box/MEF2_TF"/>
</dbReference>
<keyword evidence="3" id="KW-0238">DNA-binding</keyword>
<dbReference type="CDD" id="cd00265">
    <property type="entry name" value="MADS_MEF2_like"/>
    <property type="match status" value="1"/>
</dbReference>
<protein>
    <submittedName>
        <fullName evidence="8">MADS-domain protein</fullName>
    </submittedName>
</protein>
<dbReference type="AlphaFoldDB" id="Q19R24"/>
<dbReference type="InterPro" id="IPR033896">
    <property type="entry name" value="MEF2-like_N"/>
</dbReference>
<dbReference type="GO" id="GO:0000977">
    <property type="term" value="F:RNA polymerase II transcription regulatory region sequence-specific DNA binding"/>
    <property type="evidence" value="ECO:0007669"/>
    <property type="project" value="InterPro"/>
</dbReference>
<evidence type="ECO:0000256" key="5">
    <source>
        <dbReference type="ARBA" id="ARBA00023242"/>
    </source>
</evidence>
<proteinExistence type="evidence at transcript level"/>
<evidence type="ECO:0000256" key="3">
    <source>
        <dbReference type="ARBA" id="ARBA00023125"/>
    </source>
</evidence>
<name>Q19R24_9ERIC</name>
<evidence type="ECO:0000256" key="4">
    <source>
        <dbReference type="ARBA" id="ARBA00023163"/>
    </source>
</evidence>
<accession>Q19R24</accession>
<dbReference type="EMBL" id="DQ493930">
    <property type="protein sequence ID" value="ABF67489.1"/>
    <property type="molecule type" value="mRNA"/>
</dbReference>
<evidence type="ECO:0000256" key="1">
    <source>
        <dbReference type="ARBA" id="ARBA00004123"/>
    </source>
</evidence>
<dbReference type="InterPro" id="IPR036879">
    <property type="entry name" value="TF_MADSbox_sf"/>
</dbReference>
<organism evidence="8">
    <name type="scientific">Impatiens hawkeri</name>
    <dbReference type="NCBI Taxonomy" id="127127"/>
    <lineage>
        <taxon>Eukaryota</taxon>
        <taxon>Viridiplantae</taxon>
        <taxon>Streptophyta</taxon>
        <taxon>Embryophyta</taxon>
        <taxon>Tracheophyta</taxon>
        <taxon>Spermatophyta</taxon>
        <taxon>Magnoliopsida</taxon>
        <taxon>eudicotyledons</taxon>
        <taxon>Gunneridae</taxon>
        <taxon>Pentapetalae</taxon>
        <taxon>asterids</taxon>
        <taxon>Ericales</taxon>
        <taxon>Balsaminaceae</taxon>
        <taxon>Impatiens</taxon>
    </lineage>
</organism>
<evidence type="ECO:0000313" key="8">
    <source>
        <dbReference type="EMBL" id="ABF67489.1"/>
    </source>
</evidence>
<reference evidence="8" key="1">
    <citation type="journal article" date="2006" name="Plant J.">
        <title>Petaloidy and petal identity MADS-box genes in the balsaminoid genera Impatiens and Marcgravia.</title>
        <authorList>
            <person name="Geuten K."/>
            <person name="Becker A."/>
            <person name="Kaufmann K."/>
            <person name="Caris P."/>
            <person name="Janssens S."/>
            <person name="Viaene T."/>
            <person name="Theissen G."/>
            <person name="Smets E."/>
        </authorList>
    </citation>
    <scope>NUCLEOTIDE SEQUENCE</scope>
</reference>
<dbReference type="GO" id="GO:0046983">
    <property type="term" value="F:protein dimerization activity"/>
    <property type="evidence" value="ECO:0007669"/>
    <property type="project" value="InterPro"/>
</dbReference>
<gene>
    <name evidence="8" type="primary">DEF1</name>
</gene>
<evidence type="ECO:0000259" key="7">
    <source>
        <dbReference type="PROSITE" id="PS51297"/>
    </source>
</evidence>
<keyword evidence="5" id="KW-0539">Nucleus</keyword>
<dbReference type="GO" id="GO:0005634">
    <property type="term" value="C:nucleus"/>
    <property type="evidence" value="ECO:0007669"/>
    <property type="project" value="UniProtKB-SubCell"/>
</dbReference>
<sequence length="259" mass="29206">MARGKIQIKRIENDTNRQVTYSKRRNGLFRKAGELTVLCDAKISILMFSSTSKLHEFISPSISAKQLFDQYQKTVGVDLWSSQYERMQEHLKKLKEGNRSLRTEIRQRMGDCLNELCYEQLVGLEQDMDSSLQRIRDRKFKVLGNQIETHRKKLRNVEQIHRNLLQEFDVREEDVVQVECGVGGLMENMNGHGGGGEYVGGGFHGFGGRSSTTSPRIFAVRTPAPASGNQMMRRSSINLQSSTTAAGVVGSDLTTYALL</sequence>
<dbReference type="PRINTS" id="PR00404">
    <property type="entry name" value="MADSDOMAIN"/>
</dbReference>
<feature type="domain" description="K-box" evidence="7">
    <location>
        <begin position="84"/>
        <end position="174"/>
    </location>
</feature>
<feature type="domain" description="MADS-box" evidence="6">
    <location>
        <begin position="1"/>
        <end position="61"/>
    </location>
</feature>
<dbReference type="PROSITE" id="PS51297">
    <property type="entry name" value="K_BOX"/>
    <property type="match status" value="1"/>
</dbReference>
<dbReference type="GO" id="GO:0003700">
    <property type="term" value="F:DNA-binding transcription factor activity"/>
    <property type="evidence" value="ECO:0007669"/>
    <property type="project" value="InterPro"/>
</dbReference>
<dbReference type="SMART" id="SM00432">
    <property type="entry name" value="MADS"/>
    <property type="match status" value="1"/>
</dbReference>
<dbReference type="SUPFAM" id="SSF55455">
    <property type="entry name" value="SRF-like"/>
    <property type="match status" value="1"/>
</dbReference>
<keyword evidence="2" id="KW-0805">Transcription regulation</keyword>
<keyword evidence="4" id="KW-0804">Transcription</keyword>
<dbReference type="Pfam" id="PF00319">
    <property type="entry name" value="SRF-TF"/>
    <property type="match status" value="1"/>
</dbReference>
<dbReference type="GO" id="GO:0045944">
    <property type="term" value="P:positive regulation of transcription by RNA polymerase II"/>
    <property type="evidence" value="ECO:0007669"/>
    <property type="project" value="InterPro"/>
</dbReference>
<comment type="subcellular location">
    <subcellularLocation>
        <location evidence="1">Nucleus</location>
    </subcellularLocation>
</comment>
<evidence type="ECO:0000259" key="6">
    <source>
        <dbReference type="PROSITE" id="PS50066"/>
    </source>
</evidence>
<dbReference type="Gene3D" id="3.40.1810.10">
    <property type="entry name" value="Transcription factor, MADS-box"/>
    <property type="match status" value="1"/>
</dbReference>
<dbReference type="Pfam" id="PF01486">
    <property type="entry name" value="K-box"/>
    <property type="match status" value="1"/>
</dbReference>
<dbReference type="InterPro" id="IPR002487">
    <property type="entry name" value="TF_Kbox"/>
</dbReference>
<evidence type="ECO:0000256" key="2">
    <source>
        <dbReference type="ARBA" id="ARBA00023015"/>
    </source>
</evidence>
<dbReference type="PANTHER" id="PTHR48019">
    <property type="entry name" value="SERUM RESPONSE FACTOR HOMOLOG"/>
    <property type="match status" value="1"/>
</dbReference>
<dbReference type="InterPro" id="IPR002100">
    <property type="entry name" value="TF_MADSbox"/>
</dbReference>
<dbReference type="PROSITE" id="PS50066">
    <property type="entry name" value="MADS_BOX_2"/>
    <property type="match status" value="1"/>
</dbReference>